<dbReference type="Pfam" id="PF09924">
    <property type="entry name" value="LPG_synthase_C"/>
    <property type="match status" value="1"/>
</dbReference>
<keyword evidence="3" id="KW-0812">Transmembrane</keyword>
<feature type="compositionally biased region" description="Low complexity" evidence="7">
    <location>
        <begin position="153"/>
        <end position="166"/>
    </location>
</feature>
<dbReference type="GO" id="GO:0055091">
    <property type="term" value="P:phospholipid homeostasis"/>
    <property type="evidence" value="ECO:0007669"/>
    <property type="project" value="TreeGrafter"/>
</dbReference>
<keyword evidence="5" id="KW-0472">Membrane</keyword>
<evidence type="ECO:0000256" key="2">
    <source>
        <dbReference type="ARBA" id="ARBA00022475"/>
    </source>
</evidence>
<feature type="compositionally biased region" description="Low complexity" evidence="7">
    <location>
        <begin position="68"/>
        <end position="82"/>
    </location>
</feature>
<dbReference type="Proteomes" id="UP000241769">
    <property type="component" value="Unassembled WGS sequence"/>
</dbReference>
<keyword evidence="2" id="KW-1003">Cell membrane</keyword>
<evidence type="ECO:0000259" key="8">
    <source>
        <dbReference type="Pfam" id="PF09924"/>
    </source>
</evidence>
<sequence>MRSAVRDRSRFPCRSYDTLSAGFGLSVEKPQQPGSDINTGDTKKMDWSRGANSPVVAGNWSRTKEDAGSASSHSSSVSSPHSAHTEEKHSESRLSVHPSQDRQESPSRRKLSIGSVKEHAADILGHLSDKLRNSVGEDQHHHSRRNSAGTRADSSTPSTSNDNSSNRGSLPEPTVKQLTERQMLEGKLVQLDEEAARLKTRLAEIDRERSVVQASLDHAPKYEMIGTQREASSIKAAVAMTAIQQNSNETKTKSGMTENDIVEVRRSIQLPRRADTTPHPKGIIRAISRRDLKEPTEGEVTTEQLLTLIEHHGEASHTALLEPEYVRYYSGAGVVGYIPSGKYAIVMSDPLCRTSDLEEVIASFVDVHCKKKGLKVVWLVATEKTQKILSTKYDWSAIACAKEDVVDLTLLKEVASVRQSCNRAKRAGCDYHESLVLPPVEVRDKVEHCLEKWQKNRKGDQLFITNIKPWDCQERRRWYWVTEKTETEENVVGFATLHKLPESTWSVEHAIIQPDAPKGASELLLWSMIQALSKEGELPDAYSRVLTDLGFKRLTFGVSAADELTPVHNLSGLKVQFLTTTYKSIASSFHLTNRGDFRKKFNAHEVPVYICFQKFGAGTVKALLATLVSHD</sequence>
<evidence type="ECO:0000256" key="5">
    <source>
        <dbReference type="ARBA" id="ARBA00023136"/>
    </source>
</evidence>
<accession>A0A2P6NI51</accession>
<keyword evidence="10" id="KW-1185">Reference proteome</keyword>
<evidence type="ECO:0000313" key="10">
    <source>
        <dbReference type="Proteomes" id="UP000241769"/>
    </source>
</evidence>
<evidence type="ECO:0000256" key="7">
    <source>
        <dbReference type="SAM" id="MobiDB-lite"/>
    </source>
</evidence>
<protein>
    <recommendedName>
        <fullName evidence="8">Phosphatidylglycerol lysyltransferase C-terminal domain-containing protein</fullName>
    </recommendedName>
</protein>
<evidence type="ECO:0000256" key="4">
    <source>
        <dbReference type="ARBA" id="ARBA00022989"/>
    </source>
</evidence>
<proteinExistence type="predicted"/>
<evidence type="ECO:0000313" key="9">
    <source>
        <dbReference type="EMBL" id="PRP83617.1"/>
    </source>
</evidence>
<dbReference type="InterPro" id="IPR051211">
    <property type="entry name" value="PG_lysyltransferase"/>
</dbReference>
<feature type="compositionally biased region" description="Basic and acidic residues" evidence="7">
    <location>
        <begin position="1"/>
        <end position="10"/>
    </location>
</feature>
<feature type="coiled-coil region" evidence="6">
    <location>
        <begin position="181"/>
        <end position="208"/>
    </location>
</feature>
<evidence type="ECO:0000256" key="6">
    <source>
        <dbReference type="SAM" id="Coils"/>
    </source>
</evidence>
<reference evidence="9 10" key="1">
    <citation type="journal article" date="2018" name="Genome Biol. Evol.">
        <title>Multiple Roots of Fruiting Body Formation in Amoebozoa.</title>
        <authorList>
            <person name="Hillmann F."/>
            <person name="Forbes G."/>
            <person name="Novohradska S."/>
            <person name="Ferling I."/>
            <person name="Riege K."/>
            <person name="Groth M."/>
            <person name="Westermann M."/>
            <person name="Marz M."/>
            <person name="Spaller T."/>
            <person name="Winckler T."/>
            <person name="Schaap P."/>
            <person name="Glockner G."/>
        </authorList>
    </citation>
    <scope>NUCLEOTIDE SEQUENCE [LARGE SCALE GENOMIC DNA]</scope>
    <source>
        <strain evidence="9 10">Jena</strain>
    </source>
</reference>
<keyword evidence="4" id="KW-1133">Transmembrane helix</keyword>
<dbReference type="InterPro" id="IPR024320">
    <property type="entry name" value="LPG_synthase_C"/>
</dbReference>
<dbReference type="GO" id="GO:0016755">
    <property type="term" value="F:aminoacyltransferase activity"/>
    <property type="evidence" value="ECO:0007669"/>
    <property type="project" value="TreeGrafter"/>
</dbReference>
<feature type="region of interest" description="Disordered" evidence="7">
    <location>
        <begin position="1"/>
        <end position="115"/>
    </location>
</feature>
<dbReference type="PANTHER" id="PTHR34697:SF2">
    <property type="entry name" value="PHOSPHATIDYLGLYCEROL LYSYLTRANSFERASE"/>
    <property type="match status" value="1"/>
</dbReference>
<evidence type="ECO:0000256" key="3">
    <source>
        <dbReference type="ARBA" id="ARBA00022692"/>
    </source>
</evidence>
<dbReference type="STRING" id="1890364.A0A2P6NI51"/>
<keyword evidence="6" id="KW-0175">Coiled coil</keyword>
<dbReference type="GO" id="GO:0005886">
    <property type="term" value="C:plasma membrane"/>
    <property type="evidence" value="ECO:0007669"/>
    <property type="project" value="UniProtKB-SubCell"/>
</dbReference>
<dbReference type="AlphaFoldDB" id="A0A2P6NI51"/>
<comment type="subcellular location">
    <subcellularLocation>
        <location evidence="1">Cell membrane</location>
        <topology evidence="1">Multi-pass membrane protein</topology>
    </subcellularLocation>
</comment>
<feature type="domain" description="Phosphatidylglycerol lysyltransferase C-terminal" evidence="8">
    <location>
        <begin position="311"/>
        <end position="612"/>
    </location>
</feature>
<name>A0A2P6NI51_9EUKA</name>
<dbReference type="InParanoid" id="A0A2P6NI51"/>
<comment type="caution">
    <text evidence="9">The sequence shown here is derived from an EMBL/GenBank/DDBJ whole genome shotgun (WGS) entry which is preliminary data.</text>
</comment>
<feature type="compositionally biased region" description="Basic and acidic residues" evidence="7">
    <location>
        <begin position="83"/>
        <end position="107"/>
    </location>
</feature>
<feature type="region of interest" description="Disordered" evidence="7">
    <location>
        <begin position="135"/>
        <end position="175"/>
    </location>
</feature>
<evidence type="ECO:0000256" key="1">
    <source>
        <dbReference type="ARBA" id="ARBA00004651"/>
    </source>
</evidence>
<organism evidence="9 10">
    <name type="scientific">Planoprotostelium fungivorum</name>
    <dbReference type="NCBI Taxonomy" id="1890364"/>
    <lineage>
        <taxon>Eukaryota</taxon>
        <taxon>Amoebozoa</taxon>
        <taxon>Evosea</taxon>
        <taxon>Variosea</taxon>
        <taxon>Cavosteliida</taxon>
        <taxon>Cavosteliaceae</taxon>
        <taxon>Planoprotostelium</taxon>
    </lineage>
</organism>
<dbReference type="OrthoDB" id="372395at2759"/>
<gene>
    <name evidence="9" type="ORF">PROFUN_08343</name>
</gene>
<dbReference type="EMBL" id="MDYQ01000079">
    <property type="protein sequence ID" value="PRP83617.1"/>
    <property type="molecule type" value="Genomic_DNA"/>
</dbReference>
<dbReference type="PANTHER" id="PTHR34697">
    <property type="entry name" value="PHOSPHATIDYLGLYCEROL LYSYLTRANSFERASE"/>
    <property type="match status" value="1"/>
</dbReference>